<dbReference type="AlphaFoldDB" id="K3YXC4"/>
<dbReference type="InParanoid" id="K3YXC4"/>
<proteinExistence type="predicted"/>
<dbReference type="EMBL" id="AGNK02000610">
    <property type="status" value="NOT_ANNOTATED_CDS"/>
    <property type="molecule type" value="Genomic_DNA"/>
</dbReference>
<dbReference type="Gramene" id="KQL32195">
    <property type="protein sequence ID" value="KQL32195"/>
    <property type="gene ID" value="SETIT_018920mg"/>
</dbReference>
<accession>K3YXC4</accession>
<reference evidence="1" key="2">
    <citation type="submission" date="2018-08" db="UniProtKB">
        <authorList>
            <consortium name="EnsemblPlants"/>
        </authorList>
    </citation>
    <scope>IDENTIFICATION</scope>
    <source>
        <strain evidence="1">Yugu1</strain>
    </source>
</reference>
<name>K3YXC4_SETIT</name>
<organism evidence="1 2">
    <name type="scientific">Setaria italica</name>
    <name type="common">Foxtail millet</name>
    <name type="synonym">Panicum italicum</name>
    <dbReference type="NCBI Taxonomy" id="4555"/>
    <lineage>
        <taxon>Eukaryota</taxon>
        <taxon>Viridiplantae</taxon>
        <taxon>Streptophyta</taxon>
        <taxon>Embryophyta</taxon>
        <taxon>Tracheophyta</taxon>
        <taxon>Spermatophyta</taxon>
        <taxon>Magnoliopsida</taxon>
        <taxon>Liliopsida</taxon>
        <taxon>Poales</taxon>
        <taxon>Poaceae</taxon>
        <taxon>PACMAD clade</taxon>
        <taxon>Panicoideae</taxon>
        <taxon>Panicodae</taxon>
        <taxon>Paniceae</taxon>
        <taxon>Cenchrinae</taxon>
        <taxon>Setaria</taxon>
    </lineage>
</organism>
<dbReference type="EnsemblPlants" id="KQL32195">
    <property type="protein sequence ID" value="KQL32195"/>
    <property type="gene ID" value="SETIT_018920mg"/>
</dbReference>
<keyword evidence="2" id="KW-1185">Reference proteome</keyword>
<protein>
    <submittedName>
        <fullName evidence="1">Uncharacterized protein</fullName>
    </submittedName>
</protein>
<dbReference type="HOGENOM" id="CLU_2675735_0_0_1"/>
<evidence type="ECO:0000313" key="2">
    <source>
        <dbReference type="Proteomes" id="UP000004995"/>
    </source>
</evidence>
<reference evidence="2" key="1">
    <citation type="journal article" date="2012" name="Nat. Biotechnol.">
        <title>Reference genome sequence of the model plant Setaria.</title>
        <authorList>
            <person name="Bennetzen J.L."/>
            <person name="Schmutz J."/>
            <person name="Wang H."/>
            <person name="Percifield R."/>
            <person name="Hawkins J."/>
            <person name="Pontaroli A.C."/>
            <person name="Estep M."/>
            <person name="Feng L."/>
            <person name="Vaughn J.N."/>
            <person name="Grimwood J."/>
            <person name="Jenkins J."/>
            <person name="Barry K."/>
            <person name="Lindquist E."/>
            <person name="Hellsten U."/>
            <person name="Deshpande S."/>
            <person name="Wang X."/>
            <person name="Wu X."/>
            <person name="Mitros T."/>
            <person name="Triplett J."/>
            <person name="Yang X."/>
            <person name="Ye C.Y."/>
            <person name="Mauro-Herrera M."/>
            <person name="Wang L."/>
            <person name="Li P."/>
            <person name="Sharma M."/>
            <person name="Sharma R."/>
            <person name="Ronald P.C."/>
            <person name="Panaud O."/>
            <person name="Kellogg E.A."/>
            <person name="Brutnell T.P."/>
            <person name="Doust A.N."/>
            <person name="Tuskan G.A."/>
            <person name="Rokhsar D."/>
            <person name="Devos K.M."/>
        </authorList>
    </citation>
    <scope>NUCLEOTIDE SEQUENCE [LARGE SCALE GENOMIC DNA]</scope>
    <source>
        <strain evidence="2">cv. Yugu1</strain>
    </source>
</reference>
<dbReference type="Proteomes" id="UP000004995">
    <property type="component" value="Unassembled WGS sequence"/>
</dbReference>
<sequence>MHCTTISSINCALKIKKRSELVGHAEKVDTIVAVAGHNIAPTPPLLKLRTKTVVAWHCHPFITFQATPTTHCSLL</sequence>
<evidence type="ECO:0000313" key="1">
    <source>
        <dbReference type="EnsemblPlants" id="KQL32195"/>
    </source>
</evidence>